<dbReference type="OrthoDB" id="5423286at2759"/>
<evidence type="ECO:0000313" key="3">
    <source>
        <dbReference type="Proteomes" id="UP000276215"/>
    </source>
</evidence>
<proteinExistence type="predicted"/>
<keyword evidence="3" id="KW-1185">Reference proteome</keyword>
<feature type="region of interest" description="Disordered" evidence="1">
    <location>
        <begin position="358"/>
        <end position="382"/>
    </location>
</feature>
<gene>
    <name evidence="2" type="ORF">L873DRAFT_1840864</name>
</gene>
<evidence type="ECO:0000313" key="2">
    <source>
        <dbReference type="EMBL" id="RPB04053.1"/>
    </source>
</evidence>
<organism evidence="2 3">
    <name type="scientific">Choiromyces venosus 120613-1</name>
    <dbReference type="NCBI Taxonomy" id="1336337"/>
    <lineage>
        <taxon>Eukaryota</taxon>
        <taxon>Fungi</taxon>
        <taxon>Dikarya</taxon>
        <taxon>Ascomycota</taxon>
        <taxon>Pezizomycotina</taxon>
        <taxon>Pezizomycetes</taxon>
        <taxon>Pezizales</taxon>
        <taxon>Tuberaceae</taxon>
        <taxon>Choiromyces</taxon>
    </lineage>
</organism>
<reference evidence="2 3" key="1">
    <citation type="journal article" date="2018" name="Nat. Ecol. Evol.">
        <title>Pezizomycetes genomes reveal the molecular basis of ectomycorrhizal truffle lifestyle.</title>
        <authorList>
            <person name="Murat C."/>
            <person name="Payen T."/>
            <person name="Noel B."/>
            <person name="Kuo A."/>
            <person name="Morin E."/>
            <person name="Chen J."/>
            <person name="Kohler A."/>
            <person name="Krizsan K."/>
            <person name="Balestrini R."/>
            <person name="Da Silva C."/>
            <person name="Montanini B."/>
            <person name="Hainaut M."/>
            <person name="Levati E."/>
            <person name="Barry K.W."/>
            <person name="Belfiori B."/>
            <person name="Cichocki N."/>
            <person name="Clum A."/>
            <person name="Dockter R.B."/>
            <person name="Fauchery L."/>
            <person name="Guy J."/>
            <person name="Iotti M."/>
            <person name="Le Tacon F."/>
            <person name="Lindquist E.A."/>
            <person name="Lipzen A."/>
            <person name="Malagnac F."/>
            <person name="Mello A."/>
            <person name="Molinier V."/>
            <person name="Miyauchi S."/>
            <person name="Poulain J."/>
            <person name="Riccioni C."/>
            <person name="Rubini A."/>
            <person name="Sitrit Y."/>
            <person name="Splivallo R."/>
            <person name="Traeger S."/>
            <person name="Wang M."/>
            <person name="Zifcakova L."/>
            <person name="Wipf D."/>
            <person name="Zambonelli A."/>
            <person name="Paolocci F."/>
            <person name="Nowrousian M."/>
            <person name="Ottonello S."/>
            <person name="Baldrian P."/>
            <person name="Spatafora J.W."/>
            <person name="Henrissat B."/>
            <person name="Nagy L.G."/>
            <person name="Aury J.M."/>
            <person name="Wincker P."/>
            <person name="Grigoriev I.V."/>
            <person name="Bonfante P."/>
            <person name="Martin F.M."/>
        </authorList>
    </citation>
    <scope>NUCLEOTIDE SEQUENCE [LARGE SCALE GENOMIC DNA]</scope>
    <source>
        <strain evidence="2 3">120613-1</strain>
    </source>
</reference>
<accession>A0A3N4K182</accession>
<evidence type="ECO:0000256" key="1">
    <source>
        <dbReference type="SAM" id="MobiDB-lite"/>
    </source>
</evidence>
<feature type="non-terminal residue" evidence="2">
    <location>
        <position position="463"/>
    </location>
</feature>
<protein>
    <submittedName>
        <fullName evidence="2">Uncharacterized protein</fullName>
    </submittedName>
</protein>
<dbReference type="Proteomes" id="UP000276215">
    <property type="component" value="Unassembled WGS sequence"/>
</dbReference>
<name>A0A3N4K182_9PEZI</name>
<dbReference type="EMBL" id="ML120360">
    <property type="protein sequence ID" value="RPB04053.1"/>
    <property type="molecule type" value="Genomic_DNA"/>
</dbReference>
<dbReference type="AlphaFoldDB" id="A0A3N4K182"/>
<sequence>MPEGITYLDMKRMLIAQIPPGLYRIESHQEFHRKNQFTRSDPTLLEQYYHKDFFLNTLEIETWGKAIAFSLPTLWLRWQFALHGHVVPMKTTEYKQIIDSWKLKPGSIENVHIQMAFVGIEMCIVFLDRNKLMQASIILKYPTTTESSLSIWYDTSLAPCPILSFPAFKNNLLLSKNQQTLRNHSITVYTHMTDPKYNHLWNGIGTSHAVEILHLAGIHREEKIQNVWRKFITHDKLIGAINKFFLMGQSSEYTSRMAANKTTPHAFQWSPATTRWYYNSQFTKVYRKKETLIPSSIYNTWFNQGLQHPDMTPLPADWEENQVTELGKQKKKKVQVYTIELASVVALGRGDKIQEEEQDLLTVTEGEGDGDDGKEKRKKEKKKKRPKYTYTAIWKQPEEAKGRILSSEEVIKSGKLLDQSAGRAEIGIASFYDTHKEDWDRENMTDKYSHRISIRAGKIGRPR</sequence>